<comment type="similarity">
    <text evidence="2">Belongs to the SPCS2 family.</text>
</comment>
<keyword evidence="7 9" id="KW-0472">Membrane</keyword>
<evidence type="ECO:0000256" key="4">
    <source>
        <dbReference type="ARBA" id="ARBA00022692"/>
    </source>
</evidence>
<evidence type="ECO:0000256" key="5">
    <source>
        <dbReference type="ARBA" id="ARBA00022824"/>
    </source>
</evidence>
<evidence type="ECO:0000256" key="9">
    <source>
        <dbReference type="SAM" id="Phobius"/>
    </source>
</evidence>
<keyword evidence="4 9" id="KW-0812">Transmembrane</keyword>
<evidence type="ECO:0000313" key="10">
    <source>
        <dbReference type="EMBL" id="CAG8494157.1"/>
    </source>
</evidence>
<keyword evidence="6 9" id="KW-1133">Transmembrane helix</keyword>
<protein>
    <recommendedName>
        <fullName evidence="3">Signal peptidase complex subunit 2</fullName>
    </recommendedName>
</protein>
<dbReference type="InterPro" id="IPR009582">
    <property type="entry name" value="Spc2/SPCS2"/>
</dbReference>
<dbReference type="OrthoDB" id="29558at2759"/>
<dbReference type="GO" id="GO:0006465">
    <property type="term" value="P:signal peptide processing"/>
    <property type="evidence" value="ECO:0007669"/>
    <property type="project" value="InterPro"/>
</dbReference>
<accession>A0A9N8WMJ7</accession>
<dbReference type="Pfam" id="PF06703">
    <property type="entry name" value="SPC25"/>
    <property type="match status" value="1"/>
</dbReference>
<dbReference type="AlphaFoldDB" id="A0A9N8WMJ7"/>
<dbReference type="PANTHER" id="PTHR13085:SF0">
    <property type="entry name" value="SIGNAL PEPTIDASE COMPLEX SUBUNIT 2"/>
    <property type="match status" value="1"/>
</dbReference>
<name>A0A9N8WMJ7_9GLOM</name>
<dbReference type="EMBL" id="CAJVPL010000413">
    <property type="protein sequence ID" value="CAG8494157.1"/>
    <property type="molecule type" value="Genomic_DNA"/>
</dbReference>
<evidence type="ECO:0000256" key="3">
    <source>
        <dbReference type="ARBA" id="ARBA00017057"/>
    </source>
</evidence>
<evidence type="ECO:0000256" key="1">
    <source>
        <dbReference type="ARBA" id="ARBA00004477"/>
    </source>
</evidence>
<dbReference type="GO" id="GO:0005787">
    <property type="term" value="C:signal peptidase complex"/>
    <property type="evidence" value="ECO:0007669"/>
    <property type="project" value="InterPro"/>
</dbReference>
<comment type="function">
    <text evidence="8">Component of the signal peptidase complex (SPC) which catalyzes the cleavage of N-terminal signal sequences from nascent proteins as they are translocated into the lumen of the endoplasmic reticulum. Enhances the enzymatic activity of SPC and facilitates the interactions between different components of the translocation site.</text>
</comment>
<comment type="caution">
    <text evidence="10">The sequence shown here is derived from an EMBL/GenBank/DDBJ whole genome shotgun (WGS) entry which is preliminary data.</text>
</comment>
<dbReference type="GO" id="GO:0045047">
    <property type="term" value="P:protein targeting to ER"/>
    <property type="evidence" value="ECO:0007669"/>
    <property type="project" value="TreeGrafter"/>
</dbReference>
<evidence type="ECO:0000313" key="11">
    <source>
        <dbReference type="Proteomes" id="UP000789831"/>
    </source>
</evidence>
<gene>
    <name evidence="10" type="ORF">AGERDE_LOCUS3909</name>
</gene>
<keyword evidence="5" id="KW-0256">Endoplasmic reticulum</keyword>
<reference evidence="10" key="1">
    <citation type="submission" date="2021-06" db="EMBL/GenBank/DDBJ databases">
        <authorList>
            <person name="Kallberg Y."/>
            <person name="Tangrot J."/>
            <person name="Rosling A."/>
        </authorList>
    </citation>
    <scope>NUCLEOTIDE SEQUENCE</scope>
    <source>
        <strain evidence="10">MT106</strain>
    </source>
</reference>
<proteinExistence type="inferred from homology"/>
<dbReference type="PANTHER" id="PTHR13085">
    <property type="entry name" value="MICROSOMAL SIGNAL PEPTIDASE 25 KDA SUBUNIT"/>
    <property type="match status" value="1"/>
</dbReference>
<feature type="transmembrane region" description="Helical" evidence="9">
    <location>
        <begin position="74"/>
        <end position="93"/>
    </location>
</feature>
<comment type="subcellular location">
    <subcellularLocation>
        <location evidence="1">Endoplasmic reticulum membrane</location>
        <topology evidence="1">Multi-pass membrane protein</topology>
    </subcellularLocation>
</comment>
<evidence type="ECO:0000256" key="2">
    <source>
        <dbReference type="ARBA" id="ARBA00007324"/>
    </source>
</evidence>
<evidence type="ECO:0000256" key="8">
    <source>
        <dbReference type="ARBA" id="ARBA00045608"/>
    </source>
</evidence>
<evidence type="ECO:0000256" key="6">
    <source>
        <dbReference type="ARBA" id="ARBA00022989"/>
    </source>
</evidence>
<sequence length="196" mass="22526">MTELTKSIQEIMETEEETVKTSTTTETKQQEEEPIKVNKWNLSDLKNACDDYVQKYLTTKAQYRQHHTHTDFKLILGYLSCVFALVGGSYTYVTPFQESKDMTYLTLNAIMIAYSLFVEKDTIFVGSPLVTNKDSESYHKLSIHTTTKRYSDIYNITFEVKHTNDASRTSSSPSSTKDSNKYTISRSYGYNCGCVW</sequence>
<keyword evidence="11" id="KW-1185">Reference proteome</keyword>
<evidence type="ECO:0000256" key="7">
    <source>
        <dbReference type="ARBA" id="ARBA00023136"/>
    </source>
</evidence>
<dbReference type="Proteomes" id="UP000789831">
    <property type="component" value="Unassembled WGS sequence"/>
</dbReference>
<organism evidence="10 11">
    <name type="scientific">Ambispora gerdemannii</name>
    <dbReference type="NCBI Taxonomy" id="144530"/>
    <lineage>
        <taxon>Eukaryota</taxon>
        <taxon>Fungi</taxon>
        <taxon>Fungi incertae sedis</taxon>
        <taxon>Mucoromycota</taxon>
        <taxon>Glomeromycotina</taxon>
        <taxon>Glomeromycetes</taxon>
        <taxon>Archaeosporales</taxon>
        <taxon>Ambisporaceae</taxon>
        <taxon>Ambispora</taxon>
    </lineage>
</organism>